<sequence length="194" mass="21792">MAPGAAELSILNSLAFSNIEDVHNLFRHPAILLPFTELYANCDVTDIENIPPYLAVQYCLSVNRPGFGLKFFPGRGTLVDIDKSDWAAADHFADFVYKVSVGVFLGIVSWPCLSFEDDLDIRGPDCYQIALALSAVYRRKSVQRELQRRTGSFTLEVQHASPEDEEDVVYPDFNGRADWRLFMAALTLLEARLV</sequence>
<dbReference type="Proteomes" id="UP000275385">
    <property type="component" value="Unassembled WGS sequence"/>
</dbReference>
<protein>
    <submittedName>
        <fullName evidence="1">Uncharacterized protein</fullName>
    </submittedName>
</protein>
<comment type="caution">
    <text evidence="1">The sequence shown here is derived from an EMBL/GenBank/DDBJ whole genome shotgun (WGS) entry which is preliminary data.</text>
</comment>
<reference evidence="1 2" key="1">
    <citation type="submission" date="2018-08" db="EMBL/GenBank/DDBJ databases">
        <title>Draft genome of the lignicolous fungus Coniochaeta pulveracea.</title>
        <authorList>
            <person name="Borstlap C.J."/>
            <person name="De Witt R.N."/>
            <person name="Botha A."/>
            <person name="Volschenk H."/>
        </authorList>
    </citation>
    <scope>NUCLEOTIDE SEQUENCE [LARGE SCALE GENOMIC DNA]</scope>
    <source>
        <strain evidence="1 2">CAB683</strain>
    </source>
</reference>
<accession>A0A420YGW1</accession>
<name>A0A420YGW1_9PEZI</name>
<gene>
    <name evidence="1" type="ORF">DL546_004101</name>
</gene>
<proteinExistence type="predicted"/>
<keyword evidence="2" id="KW-1185">Reference proteome</keyword>
<evidence type="ECO:0000313" key="2">
    <source>
        <dbReference type="Proteomes" id="UP000275385"/>
    </source>
</evidence>
<organism evidence="1 2">
    <name type="scientific">Coniochaeta pulveracea</name>
    <dbReference type="NCBI Taxonomy" id="177199"/>
    <lineage>
        <taxon>Eukaryota</taxon>
        <taxon>Fungi</taxon>
        <taxon>Dikarya</taxon>
        <taxon>Ascomycota</taxon>
        <taxon>Pezizomycotina</taxon>
        <taxon>Sordariomycetes</taxon>
        <taxon>Sordariomycetidae</taxon>
        <taxon>Coniochaetales</taxon>
        <taxon>Coniochaetaceae</taxon>
        <taxon>Coniochaeta</taxon>
    </lineage>
</organism>
<evidence type="ECO:0000313" key="1">
    <source>
        <dbReference type="EMBL" id="RKU47108.1"/>
    </source>
</evidence>
<dbReference type="AlphaFoldDB" id="A0A420YGW1"/>
<dbReference type="EMBL" id="QVQW01000010">
    <property type="protein sequence ID" value="RKU47108.1"/>
    <property type="molecule type" value="Genomic_DNA"/>
</dbReference>